<dbReference type="InterPro" id="IPR036942">
    <property type="entry name" value="Beta-barrel_TonB_sf"/>
</dbReference>
<comment type="caution">
    <text evidence="9">The sequence shown here is derived from an EMBL/GenBank/DDBJ whole genome shotgun (WGS) entry which is preliminary data.</text>
</comment>
<dbReference type="Pfam" id="PF07715">
    <property type="entry name" value="Plug"/>
    <property type="match status" value="1"/>
</dbReference>
<dbReference type="EMBL" id="WQLA01000003">
    <property type="protein sequence ID" value="MVN91242.1"/>
    <property type="molecule type" value="Genomic_DNA"/>
</dbReference>
<keyword evidence="3 7" id="KW-1134">Transmembrane beta strand</keyword>
<dbReference type="Gene3D" id="2.40.170.20">
    <property type="entry name" value="TonB-dependent receptor, beta-barrel domain"/>
    <property type="match status" value="1"/>
</dbReference>
<dbReference type="InterPro" id="IPR023997">
    <property type="entry name" value="TonB-dep_OMP_SusC/RagA_CS"/>
</dbReference>
<keyword evidence="5 7" id="KW-0472">Membrane</keyword>
<reference evidence="9 10" key="1">
    <citation type="submission" date="2019-12" db="EMBL/GenBank/DDBJ databases">
        <title>Mucilaginibacter sp. HME9299 genome sequencing and assembly.</title>
        <authorList>
            <person name="Kang H."/>
            <person name="Kim H."/>
            <person name="Joh K."/>
        </authorList>
    </citation>
    <scope>NUCLEOTIDE SEQUENCE [LARGE SCALE GENOMIC DNA]</scope>
    <source>
        <strain evidence="9 10">HME9299</strain>
    </source>
</reference>
<dbReference type="RefSeq" id="WP_157541392.1">
    <property type="nucleotide sequence ID" value="NZ_WQLA01000003.1"/>
</dbReference>
<dbReference type="Gene3D" id="2.60.40.1120">
    <property type="entry name" value="Carboxypeptidase-like, regulatory domain"/>
    <property type="match status" value="1"/>
</dbReference>
<dbReference type="NCBIfam" id="TIGR04056">
    <property type="entry name" value="OMP_RagA_SusC"/>
    <property type="match status" value="1"/>
</dbReference>
<accession>A0A6I4I863</accession>
<keyword evidence="4 7" id="KW-0812">Transmembrane</keyword>
<evidence type="ECO:0000313" key="10">
    <source>
        <dbReference type="Proteomes" id="UP000434850"/>
    </source>
</evidence>
<dbReference type="InterPro" id="IPR012910">
    <property type="entry name" value="Plug_dom"/>
</dbReference>
<dbReference type="SUPFAM" id="SSF56935">
    <property type="entry name" value="Porins"/>
    <property type="match status" value="1"/>
</dbReference>
<dbReference type="InterPro" id="IPR008969">
    <property type="entry name" value="CarboxyPept-like_regulatory"/>
</dbReference>
<dbReference type="InterPro" id="IPR037066">
    <property type="entry name" value="Plug_dom_sf"/>
</dbReference>
<sequence>MHKVFTHSERKRSAGYLQKGALVTKLISGTMLLVCCYGEAWSKEKDWALNATKATSARADYLINEPKLPQGVEIKGKVIDSNGDPLPGVTVQVKGSKIATQTDVAGAFTISPANANQVLVFSMIGYETQEVALGGQANINVTMKPSLNSLNDVVVVGYGTQKKADVTGSVVRANLDDFRNSPTTNVANLLQGTTPGLNVGQVNRAGSTPNISIRGTNTLGGNSNVLIILDGVQYTGSLTSINPDDIASIDVLKDASATAVYGAQAANGVLLITSRKGVAGKTKISFSTQYATQSPSNGLKPMRREEYLEKIRDLFYDQAYLAPDYTQPNPAFNIANVVDPSMRDAQGNISPYDFNWYKEGTRTGYIFDNQLSLSGGSEKVTFLLSGSYTKNIGFIRNDDFRRKSLRSNIETKATDWLTVGLQAFGSFVNEDGVEPGLGNLRTFSPLVRSQDDNGNFIINPYNSNLTNPFLSYQADDFDRHNYFFANIYANVQLPVKGLSYKLTYGNNYRLDQKFISNRYDANLTGQASKEHTVYYDYTLDNILTYNRTFGKHNIVGTLLYGSVERKNDYTRAYATVFDRITLGYNNLEQGLNRFAISNAYKESLSYQMARLNYSYDSKYLLTATVRRDGFSGFAENYKSAIFPSVSAGWDVARESFFKVDWVDNLKLTVGYGVVGNQTSRYSSLPRVEVLPGYQYIFGDGGTTQFGQQVNSLPNPNLRWERTQGINVGLDFALLKSRLSGRVEYYKTRTTDLLYNVNIPLITGFNQILTNIGQLNNSGVELLLNSRNVSSNKFQWNSTLSFARNVNKIVKLLGDFNGDGREDDLPQSGLFIGKPSSVIYDYQTNGIWQLTDQIPAGYSPGTYRIVDQNGDGIINNANDRTILGAGAPSFRASLLNTFKYGNFTLSVFLNSVYGGDKNYLATNTPRMVRNDNTIRDNYFSGTDFWSPRNPDGKYPRSIVTSTISPSYYQNRSFLRLQDVSLSYRFTGKLIERMNVQNISLFVSGRNLATWTNWEGWDPESDDSNRGLSSEGRPVLRGYSVGLNVTF</sequence>
<proteinExistence type="inferred from homology"/>
<keyword evidence="10" id="KW-1185">Reference proteome</keyword>
<evidence type="ECO:0000256" key="4">
    <source>
        <dbReference type="ARBA" id="ARBA00022692"/>
    </source>
</evidence>
<name>A0A6I4I863_9SPHI</name>
<protein>
    <submittedName>
        <fullName evidence="9">SusC/RagA family TonB-linked outer membrane protein</fullName>
    </submittedName>
</protein>
<organism evidence="9 10">
    <name type="scientific">Mucilaginibacter aquatilis</name>
    <dbReference type="NCBI Taxonomy" id="1517760"/>
    <lineage>
        <taxon>Bacteria</taxon>
        <taxon>Pseudomonadati</taxon>
        <taxon>Bacteroidota</taxon>
        <taxon>Sphingobacteriia</taxon>
        <taxon>Sphingobacteriales</taxon>
        <taxon>Sphingobacteriaceae</taxon>
        <taxon>Mucilaginibacter</taxon>
    </lineage>
</organism>
<dbReference type="Proteomes" id="UP000434850">
    <property type="component" value="Unassembled WGS sequence"/>
</dbReference>
<dbReference type="SUPFAM" id="SSF49464">
    <property type="entry name" value="Carboxypeptidase regulatory domain-like"/>
    <property type="match status" value="1"/>
</dbReference>
<evidence type="ECO:0000256" key="6">
    <source>
        <dbReference type="ARBA" id="ARBA00023237"/>
    </source>
</evidence>
<dbReference type="GO" id="GO:0009279">
    <property type="term" value="C:cell outer membrane"/>
    <property type="evidence" value="ECO:0007669"/>
    <property type="project" value="UniProtKB-SubCell"/>
</dbReference>
<dbReference type="Gene3D" id="2.170.130.10">
    <property type="entry name" value="TonB-dependent receptor, plug domain"/>
    <property type="match status" value="1"/>
</dbReference>
<dbReference type="PROSITE" id="PS52016">
    <property type="entry name" value="TONB_DEPENDENT_REC_3"/>
    <property type="match status" value="1"/>
</dbReference>
<evidence type="ECO:0000256" key="7">
    <source>
        <dbReference type="PROSITE-ProRule" id="PRU01360"/>
    </source>
</evidence>
<comment type="similarity">
    <text evidence="7">Belongs to the TonB-dependent receptor family.</text>
</comment>
<evidence type="ECO:0000256" key="5">
    <source>
        <dbReference type="ARBA" id="ARBA00023136"/>
    </source>
</evidence>
<dbReference type="AlphaFoldDB" id="A0A6I4I863"/>
<evidence type="ECO:0000256" key="2">
    <source>
        <dbReference type="ARBA" id="ARBA00022448"/>
    </source>
</evidence>
<dbReference type="Pfam" id="PF13715">
    <property type="entry name" value="CarbopepD_reg_2"/>
    <property type="match status" value="1"/>
</dbReference>
<evidence type="ECO:0000259" key="8">
    <source>
        <dbReference type="Pfam" id="PF07715"/>
    </source>
</evidence>
<evidence type="ECO:0000256" key="3">
    <source>
        <dbReference type="ARBA" id="ARBA00022452"/>
    </source>
</evidence>
<dbReference type="OrthoDB" id="9768177at2"/>
<keyword evidence="2 7" id="KW-0813">Transport</keyword>
<keyword evidence="6 7" id="KW-0998">Cell outer membrane</keyword>
<dbReference type="NCBIfam" id="TIGR04057">
    <property type="entry name" value="SusC_RagA_signa"/>
    <property type="match status" value="1"/>
</dbReference>
<evidence type="ECO:0000313" key="9">
    <source>
        <dbReference type="EMBL" id="MVN91242.1"/>
    </source>
</evidence>
<dbReference type="InterPro" id="IPR023996">
    <property type="entry name" value="TonB-dep_OMP_SusC/RagA"/>
</dbReference>
<comment type="subcellular location">
    <subcellularLocation>
        <location evidence="1 7">Cell outer membrane</location>
        <topology evidence="1 7">Multi-pass membrane protein</topology>
    </subcellularLocation>
</comment>
<feature type="domain" description="TonB-dependent receptor plug" evidence="8">
    <location>
        <begin position="163"/>
        <end position="269"/>
    </location>
</feature>
<evidence type="ECO:0000256" key="1">
    <source>
        <dbReference type="ARBA" id="ARBA00004571"/>
    </source>
</evidence>
<dbReference type="InterPro" id="IPR039426">
    <property type="entry name" value="TonB-dep_rcpt-like"/>
</dbReference>
<gene>
    <name evidence="9" type="ORF">GO816_08925</name>
</gene>